<evidence type="ECO:0000256" key="1">
    <source>
        <dbReference type="ARBA" id="ARBA00009792"/>
    </source>
</evidence>
<gene>
    <name evidence="6" type="primary">AMS1_2</name>
    <name evidence="6" type="ORF">Q9L58_000303</name>
</gene>
<evidence type="ECO:0000313" key="6">
    <source>
        <dbReference type="EMBL" id="KAL0640634.1"/>
    </source>
</evidence>
<dbReference type="Pfam" id="PF22907">
    <property type="entry name" value="Ams1-like_1st"/>
    <property type="match status" value="1"/>
</dbReference>
<dbReference type="Proteomes" id="UP001447188">
    <property type="component" value="Unassembled WGS sequence"/>
</dbReference>
<dbReference type="InterPro" id="IPR015341">
    <property type="entry name" value="Glyco_hydro_38_cen"/>
</dbReference>
<dbReference type="SUPFAM" id="SSF88713">
    <property type="entry name" value="Glycoside hydrolase/deacetylase"/>
    <property type="match status" value="1"/>
</dbReference>
<feature type="domain" description="Glycoside hydrolase family 38 central" evidence="5">
    <location>
        <begin position="552"/>
        <end position="632"/>
    </location>
</feature>
<dbReference type="InterPro" id="IPR054723">
    <property type="entry name" value="Ams1-like_N"/>
</dbReference>
<dbReference type="InterPro" id="IPR027291">
    <property type="entry name" value="Glyco_hydro_38_N_sf"/>
</dbReference>
<evidence type="ECO:0000259" key="5">
    <source>
        <dbReference type="SMART" id="SM00872"/>
    </source>
</evidence>
<proteinExistence type="inferred from homology"/>
<dbReference type="CDD" id="cd10812">
    <property type="entry name" value="GH38N_AMII_ScAms1_like"/>
    <property type="match status" value="1"/>
</dbReference>
<dbReference type="PANTHER" id="PTHR46017">
    <property type="entry name" value="ALPHA-MANNOSIDASE 2C1"/>
    <property type="match status" value="1"/>
</dbReference>
<dbReference type="Gene3D" id="3.20.110.10">
    <property type="entry name" value="Glycoside hydrolase 38, N terminal domain"/>
    <property type="match status" value="1"/>
</dbReference>
<dbReference type="InterPro" id="IPR000602">
    <property type="entry name" value="Glyco_hydro_38_N"/>
</dbReference>
<evidence type="ECO:0000256" key="4">
    <source>
        <dbReference type="ARBA" id="ARBA00023295"/>
    </source>
</evidence>
<accession>A0ABR3GXI2</accession>
<evidence type="ECO:0000256" key="2">
    <source>
        <dbReference type="ARBA" id="ARBA00022723"/>
    </source>
</evidence>
<evidence type="ECO:0000256" key="3">
    <source>
        <dbReference type="ARBA" id="ARBA00022801"/>
    </source>
</evidence>
<dbReference type="EC" id="3.2.1.24" evidence="6"/>
<dbReference type="InterPro" id="IPR011013">
    <property type="entry name" value="Gal_mutarotase_sf_dom"/>
</dbReference>
<dbReference type="Pfam" id="PF09261">
    <property type="entry name" value="Alpha-mann_mid"/>
    <property type="match status" value="1"/>
</dbReference>
<sequence>MGGGQAAAESSGYPKLNFNPKGRQIRDIYQDRIKQFTAEGQYASQNLRSMWDHDSESSKDYVKLESYSVPELARPLFKEAIKATFKPTSKGQLFGPSWSTHWFKIHIKIPSRMLKQKRLEFHFDANCEGLLYTEDSEPVQGLTGGGERVAWLIPDSWRDEKEHLFYVEIGCNGMFGNPTGGDTIQPPDPNRFFQLSKADIVAPNLDAQALYIDYWILGDASREFPGDSWEAHSATQIANEIVNTFVPGSQESILKCREIAARYVGNNVDSAKVYDTDTDPLVYATGHCHIDTCWLWPFDETKRKVARSWASQCNLMDEYPEHRFTCSSAQQYKWLEMYYPKLFARVRENVKKGKFQYIGGSWVEHDTNLPGGESLVRQFILGQRYFQSRFGERCTTFWLPDTFGYSSQLPQLCRLAGMTRFMTQKLSWNNINKFPHTTFNWIALDGSQVLCHMPPSETYTAQAHFGDVRRSVTQHKSMSDDATSLLVFGHGDGGGGPTAEHIEKLRRCRGISDTVGLLPRVKMGDSVDSFFARLEKKGSKAFATWYGELYFELHRGTYTTQSNNKKNNRRSETLLRSLEMLAAYASLKATTDYKYPKKDIDELWEIICLCQFHDCLPGSSIEMCYRDSDKLYGELFRRGTKLIHAAAEALGIKTVPGPDSQLIGVNTLPWGRTSLVKLPKEAGKYVSQKFTDGSEGGYAFVTSEGPGLARVQEISPASPRVSVTETSKDVFILENDKLKVKIQGGVITSLIDLATDRETIPEGRKAGQLVIMDDKPLYWQAWDVEVYHLETRQELSPHSACILESGPLKASLLVETRISKSSWIKTTISLQAAVCGAGNYVEFDCEIEWREDKKFLKVEFPVDVHNTEASYETQYGIVRRPTHYNTSWDMAKFEVCCHRWADLSEHGFGVSILNDCK</sequence>
<keyword evidence="3 6" id="KW-0378">Hydrolase</keyword>
<dbReference type="GO" id="GO:0004559">
    <property type="term" value="F:alpha-mannosidase activity"/>
    <property type="evidence" value="ECO:0007669"/>
    <property type="project" value="UniProtKB-EC"/>
</dbReference>
<name>A0ABR3GXI2_9PEZI</name>
<evidence type="ECO:0000313" key="7">
    <source>
        <dbReference type="Proteomes" id="UP001447188"/>
    </source>
</evidence>
<dbReference type="PANTHER" id="PTHR46017:SF1">
    <property type="entry name" value="ALPHA-MANNOSIDASE 2C1"/>
    <property type="match status" value="1"/>
</dbReference>
<dbReference type="InterPro" id="IPR011682">
    <property type="entry name" value="Glyco_hydro_38_C"/>
</dbReference>
<organism evidence="6 7">
    <name type="scientific">Discina gigas</name>
    <dbReference type="NCBI Taxonomy" id="1032678"/>
    <lineage>
        <taxon>Eukaryota</taxon>
        <taxon>Fungi</taxon>
        <taxon>Dikarya</taxon>
        <taxon>Ascomycota</taxon>
        <taxon>Pezizomycotina</taxon>
        <taxon>Pezizomycetes</taxon>
        <taxon>Pezizales</taxon>
        <taxon>Discinaceae</taxon>
        <taxon>Discina</taxon>
    </lineage>
</organism>
<dbReference type="EMBL" id="JBBBZM010000002">
    <property type="protein sequence ID" value="KAL0640634.1"/>
    <property type="molecule type" value="Genomic_DNA"/>
</dbReference>
<keyword evidence="2" id="KW-0479">Metal-binding</keyword>
<keyword evidence="4 6" id="KW-0326">Glycosidase</keyword>
<dbReference type="SMART" id="SM00872">
    <property type="entry name" value="Alpha-mann_mid"/>
    <property type="match status" value="1"/>
</dbReference>
<dbReference type="Gene3D" id="1.20.1270.50">
    <property type="entry name" value="Glycoside hydrolase family 38, central domain"/>
    <property type="match status" value="1"/>
</dbReference>
<dbReference type="Gene3D" id="2.70.98.30">
    <property type="entry name" value="Golgi alpha-mannosidase II, domain 4"/>
    <property type="match status" value="1"/>
</dbReference>
<comment type="caution">
    <text evidence="6">The sequence shown here is derived from an EMBL/GenBank/DDBJ whole genome shotgun (WGS) entry which is preliminary data.</text>
</comment>
<comment type="similarity">
    <text evidence="1">Belongs to the glycosyl hydrolase 38 family.</text>
</comment>
<reference evidence="6 7" key="1">
    <citation type="submission" date="2024-02" db="EMBL/GenBank/DDBJ databases">
        <title>Discinaceae phylogenomics.</title>
        <authorList>
            <person name="Dirks A.C."/>
            <person name="James T.Y."/>
        </authorList>
    </citation>
    <scope>NUCLEOTIDE SEQUENCE [LARGE SCALE GENOMIC DNA]</scope>
    <source>
        <strain evidence="6 7">ACD0624</strain>
    </source>
</reference>
<dbReference type="InterPro" id="IPR011330">
    <property type="entry name" value="Glyco_hydro/deAcase_b/a-brl"/>
</dbReference>
<dbReference type="SUPFAM" id="SSF74650">
    <property type="entry name" value="Galactose mutarotase-like"/>
    <property type="match status" value="1"/>
</dbReference>
<dbReference type="SUPFAM" id="SSF88688">
    <property type="entry name" value="Families 57/38 glycoside transferase middle domain"/>
    <property type="match status" value="1"/>
</dbReference>
<protein>
    <submittedName>
        <fullName evidence="6">Glycoside hydrolase, 38 vacuolar alpha mannosidase</fullName>
        <ecNumber evidence="6">3.2.1.24</ecNumber>
    </submittedName>
</protein>
<keyword evidence="7" id="KW-1185">Reference proteome</keyword>
<dbReference type="Pfam" id="PF07748">
    <property type="entry name" value="Glyco_hydro_38C"/>
    <property type="match status" value="1"/>
</dbReference>
<dbReference type="InterPro" id="IPR037094">
    <property type="entry name" value="Glyco_hydro_38_cen_sf"/>
</dbReference>
<dbReference type="InterPro" id="IPR028995">
    <property type="entry name" value="Glyco_hydro_57/38_cen_sf"/>
</dbReference>
<dbReference type="Pfam" id="PF01074">
    <property type="entry name" value="Glyco_hydro_38N"/>
    <property type="match status" value="1"/>
</dbReference>